<gene>
    <name evidence="3 7" type="primary">coaBC</name>
    <name evidence="7" type="ORF">HP397_01295</name>
</gene>
<dbReference type="Proteomes" id="UP000526184">
    <property type="component" value="Unassembled WGS sequence"/>
</dbReference>
<keyword evidence="3 4" id="KW-0288">FMN</keyword>
<comment type="caution">
    <text evidence="3">Lacks conserved residue(s) required for the propagation of feature annotation.</text>
</comment>
<evidence type="ECO:0000256" key="3">
    <source>
        <dbReference type="HAMAP-Rule" id="MF_02225"/>
    </source>
</evidence>
<comment type="function">
    <text evidence="4">Catalyzes two steps in the biosynthesis of coenzyme A. In the first step cysteine is conjugated to 4'-phosphopantothenate to form 4-phosphopantothenoylcysteine, in the latter compound is decarboxylated to form 4'-phosphopantotheine.</text>
</comment>
<feature type="active site" description="Proton donor" evidence="3">
    <location>
        <position position="154"/>
    </location>
</feature>
<evidence type="ECO:0000313" key="8">
    <source>
        <dbReference type="Proteomes" id="UP000526184"/>
    </source>
</evidence>
<dbReference type="PANTHER" id="PTHR14359:SF6">
    <property type="entry name" value="PHOSPHOPANTOTHENOYLCYSTEINE DECARBOXYLASE"/>
    <property type="match status" value="1"/>
</dbReference>
<evidence type="ECO:0000259" key="5">
    <source>
        <dbReference type="Pfam" id="PF02441"/>
    </source>
</evidence>
<sequence length="394" mass="44245">MINITIGVTSGIACYKALDVCSKLKKLNFNITVVMSEKASKLISPLLFQSLTQNKVYIDMFDNDEIKVSHIELAKNSDFVFIISATYNLIGKIANGIADDFMSTFISACNPKKVTFFPAMNTNMYLNPILQDNLEKLTKYNYTIIKPVSGLLACGDNGIGKLPDVDDIVDEITFIINKTYKYENKKILITAGGTIENIDPVRYISNKSSGKMGYSIAKISALNSAEVTLISTTKTLKVPKGVNKVIYVNNANEMYDAVMDNIQNIDYMFMVAAVSDFRIKNYSENKIKKNDLKDLKLDLELNVDILKKISEIKPRNFKLIGFAAESHDFVENATKKLESKNLDYIILNDISKSTIGFNSDNNKVVIFNKDKNMIDIKENNKEIVAKDILDNIIF</sequence>
<dbReference type="SUPFAM" id="SSF102645">
    <property type="entry name" value="CoaB-like"/>
    <property type="match status" value="1"/>
</dbReference>
<evidence type="ECO:0000256" key="1">
    <source>
        <dbReference type="ARBA" id="ARBA00022793"/>
    </source>
</evidence>
<keyword evidence="3" id="KW-0479">Metal-binding</keyword>
<comment type="catalytic activity">
    <reaction evidence="3 4">
        <text>N-[(R)-4-phosphopantothenoyl]-L-cysteine + H(+) = (R)-4'-phosphopantetheine + CO2</text>
        <dbReference type="Rhea" id="RHEA:16793"/>
        <dbReference type="ChEBI" id="CHEBI:15378"/>
        <dbReference type="ChEBI" id="CHEBI:16526"/>
        <dbReference type="ChEBI" id="CHEBI:59458"/>
        <dbReference type="ChEBI" id="CHEBI:61723"/>
        <dbReference type="EC" id="4.1.1.36"/>
    </reaction>
</comment>
<dbReference type="InterPro" id="IPR036551">
    <property type="entry name" value="Flavin_trans-like"/>
</dbReference>
<dbReference type="Pfam" id="PF02441">
    <property type="entry name" value="Flavoprotein"/>
    <property type="match status" value="1"/>
</dbReference>
<feature type="binding site" evidence="3">
    <location>
        <position position="276"/>
    </location>
    <ligand>
        <name>CTP</name>
        <dbReference type="ChEBI" id="CHEBI:37563"/>
    </ligand>
</feature>
<comment type="pathway">
    <text evidence="3 4">Cofactor biosynthesis; coenzyme A biosynthesis; CoA from (R)-pantothenate: step 2/5.</text>
</comment>
<evidence type="ECO:0000256" key="2">
    <source>
        <dbReference type="ARBA" id="ARBA00023239"/>
    </source>
</evidence>
<keyword evidence="3" id="KW-0460">Magnesium</keyword>
<comment type="pathway">
    <text evidence="3 4">Cofactor biosynthesis; coenzyme A biosynthesis; CoA from (R)-pantothenate: step 3/5.</text>
</comment>
<feature type="binding site" evidence="3">
    <location>
        <position position="286"/>
    </location>
    <ligand>
        <name>CTP</name>
        <dbReference type="ChEBI" id="CHEBI:37563"/>
    </ligand>
</feature>
<dbReference type="Gene3D" id="3.40.50.1950">
    <property type="entry name" value="Flavin prenyltransferase-like"/>
    <property type="match status" value="1"/>
</dbReference>
<comment type="caution">
    <text evidence="7">The sequence shown here is derived from an EMBL/GenBank/DDBJ whole genome shotgun (WGS) entry which is preliminary data.</text>
</comment>
<reference evidence="7 8" key="1">
    <citation type="submission" date="2020-05" db="EMBL/GenBank/DDBJ databases">
        <title>Streptobacillus felis strain LHL191014123.</title>
        <authorList>
            <person name="Fawzy A."/>
            <person name="Rau J."/>
            <person name="Risse K."/>
            <person name="Schauerte N."/>
            <person name="Geiger C."/>
            <person name="Blom J."/>
            <person name="Imirzalioglu C."/>
            <person name="Falgenhauer J."/>
            <person name="Bach A."/>
            <person name="Herden C."/>
            <person name="Eisenberg T."/>
        </authorList>
    </citation>
    <scope>NUCLEOTIDE SEQUENCE [LARGE SCALE GENOMIC DNA]</scope>
    <source>
        <strain evidence="7 8">LHL191014123</strain>
    </source>
</reference>
<comment type="function">
    <text evidence="3">Catalyzes two sequential steps in the biosynthesis of coenzyme A. In the first step cysteine is conjugated to 4'-phosphopantothenate to form 4-phosphopantothenoylcysteine. In the second step the latter compound is decarboxylated to form 4'-phosphopantotheine.</text>
</comment>
<comment type="similarity">
    <text evidence="3 4">In the C-terminal section; belongs to the PPC synthetase family.</text>
</comment>
<dbReference type="GO" id="GO:0071513">
    <property type="term" value="C:phosphopantothenoylcysteine decarboxylase complex"/>
    <property type="evidence" value="ECO:0007669"/>
    <property type="project" value="TreeGrafter"/>
</dbReference>
<dbReference type="RefSeq" id="WP_180135385.1">
    <property type="nucleotide sequence ID" value="NZ_JABMKT010000003.1"/>
</dbReference>
<dbReference type="SUPFAM" id="SSF52507">
    <property type="entry name" value="Homo-oligomeric flavin-containing Cys decarboxylases, HFCD"/>
    <property type="match status" value="1"/>
</dbReference>
<organism evidence="7 8">
    <name type="scientific">Streptobacillus felis</name>
    <dbReference type="NCBI Taxonomy" id="1384509"/>
    <lineage>
        <taxon>Bacteria</taxon>
        <taxon>Fusobacteriati</taxon>
        <taxon>Fusobacteriota</taxon>
        <taxon>Fusobacteriia</taxon>
        <taxon>Fusobacteriales</taxon>
        <taxon>Leptotrichiaceae</taxon>
        <taxon>Streptobacillus</taxon>
    </lineage>
</organism>
<name>A0A7Z0PDW8_9FUSO</name>
<dbReference type="InterPro" id="IPR007085">
    <property type="entry name" value="DNA/pantothenate-metab_flavo_C"/>
</dbReference>
<comment type="similarity">
    <text evidence="3 4">In the N-terminal section; belongs to the HFCD (homo-oligomeric flavin containing Cys decarboxylase) superfamily.</text>
</comment>
<dbReference type="Gene3D" id="3.40.50.10300">
    <property type="entry name" value="CoaB-like"/>
    <property type="match status" value="1"/>
</dbReference>
<dbReference type="GO" id="GO:0004632">
    <property type="term" value="F:phosphopantothenate--cysteine ligase activity"/>
    <property type="evidence" value="ECO:0007669"/>
    <property type="project" value="UniProtKB-UniRule"/>
</dbReference>
<dbReference type="GO" id="GO:0015941">
    <property type="term" value="P:pantothenate catabolic process"/>
    <property type="evidence" value="ECO:0007669"/>
    <property type="project" value="InterPro"/>
</dbReference>
<dbReference type="GO" id="GO:0015937">
    <property type="term" value="P:coenzyme A biosynthetic process"/>
    <property type="evidence" value="ECO:0007669"/>
    <property type="project" value="UniProtKB-UniRule"/>
</dbReference>
<dbReference type="UniPathway" id="UPA00241">
    <property type="reaction ID" value="UER00353"/>
</dbReference>
<accession>A0A7Z0PDW8</accession>
<feature type="region of interest" description="Phosphopantothenate--cysteine ligase" evidence="3">
    <location>
        <begin position="187"/>
        <end position="394"/>
    </location>
</feature>
<dbReference type="EMBL" id="JABMKT010000003">
    <property type="protein sequence ID" value="NYV27463.1"/>
    <property type="molecule type" value="Genomic_DNA"/>
</dbReference>
<dbReference type="EC" id="4.1.1.36" evidence="3"/>
<feature type="domain" description="DNA/pantothenate metabolism flavoprotein C-terminal" evidence="6">
    <location>
        <begin position="183"/>
        <end position="392"/>
    </location>
</feature>
<keyword evidence="8" id="KW-1185">Reference proteome</keyword>
<feature type="domain" description="Flavoprotein" evidence="5">
    <location>
        <begin position="3"/>
        <end position="172"/>
    </location>
</feature>
<comment type="cofactor">
    <cofactor evidence="3">
        <name>FMN</name>
        <dbReference type="ChEBI" id="CHEBI:58210"/>
    </cofactor>
    <text evidence="3">Binds 1 FMN per subunit.</text>
</comment>
<dbReference type="GO" id="GO:0004633">
    <property type="term" value="F:phosphopantothenoylcysteine decarboxylase activity"/>
    <property type="evidence" value="ECO:0007669"/>
    <property type="project" value="UniProtKB-UniRule"/>
</dbReference>
<dbReference type="AlphaFoldDB" id="A0A7Z0PDW8"/>
<dbReference type="HAMAP" id="MF_02225">
    <property type="entry name" value="CoaBC"/>
    <property type="match status" value="1"/>
</dbReference>
<dbReference type="GO" id="GO:0046872">
    <property type="term" value="F:metal ion binding"/>
    <property type="evidence" value="ECO:0007669"/>
    <property type="project" value="UniProtKB-KW"/>
</dbReference>
<dbReference type="InterPro" id="IPR005252">
    <property type="entry name" value="CoaBC"/>
</dbReference>
<keyword evidence="3 4" id="KW-0285">Flavoprotein</keyword>
<keyword evidence="3 4" id="KW-0436">Ligase</keyword>
<dbReference type="GO" id="GO:0010181">
    <property type="term" value="F:FMN binding"/>
    <property type="evidence" value="ECO:0007669"/>
    <property type="project" value="UniProtKB-UniRule"/>
</dbReference>
<dbReference type="EC" id="6.3.2.5" evidence="3"/>
<proteinExistence type="inferred from homology"/>
<dbReference type="NCBIfam" id="TIGR00521">
    <property type="entry name" value="coaBC_dfp"/>
    <property type="match status" value="1"/>
</dbReference>
<dbReference type="InterPro" id="IPR003382">
    <property type="entry name" value="Flavoprotein"/>
</dbReference>
<feature type="binding site" evidence="3">
    <location>
        <position position="340"/>
    </location>
    <ligand>
        <name>CTP</name>
        <dbReference type="ChEBI" id="CHEBI:37563"/>
    </ligand>
</feature>
<feature type="region of interest" description="Phosphopantothenoylcysteine decarboxylase" evidence="3">
    <location>
        <begin position="1"/>
        <end position="186"/>
    </location>
</feature>
<comment type="catalytic activity">
    <reaction evidence="3 4">
        <text>(R)-4'-phosphopantothenate + L-cysteine + CTP = N-[(R)-4-phosphopantothenoyl]-L-cysteine + CMP + diphosphate + H(+)</text>
        <dbReference type="Rhea" id="RHEA:19397"/>
        <dbReference type="ChEBI" id="CHEBI:10986"/>
        <dbReference type="ChEBI" id="CHEBI:15378"/>
        <dbReference type="ChEBI" id="CHEBI:33019"/>
        <dbReference type="ChEBI" id="CHEBI:35235"/>
        <dbReference type="ChEBI" id="CHEBI:37563"/>
        <dbReference type="ChEBI" id="CHEBI:59458"/>
        <dbReference type="ChEBI" id="CHEBI:60377"/>
        <dbReference type="EC" id="6.3.2.5"/>
    </reaction>
</comment>
<feature type="binding site" evidence="3">
    <location>
        <position position="322"/>
    </location>
    <ligand>
        <name>CTP</name>
        <dbReference type="ChEBI" id="CHEBI:37563"/>
    </ligand>
</feature>
<keyword evidence="3" id="KW-0511">Multifunctional enzyme</keyword>
<dbReference type="InterPro" id="IPR035929">
    <property type="entry name" value="CoaB-like_sf"/>
</dbReference>
<protein>
    <recommendedName>
        <fullName evidence="3">Coenzyme A biosynthesis bifunctional protein CoaBC</fullName>
    </recommendedName>
    <alternativeName>
        <fullName evidence="3">DNA/pantothenate metabolism flavoprotein</fullName>
    </alternativeName>
    <alternativeName>
        <fullName evidence="3">Phosphopantothenoylcysteine synthetase/decarboxylase</fullName>
        <shortName evidence="3">PPCS-PPCDC</shortName>
    </alternativeName>
    <domain>
        <recommendedName>
            <fullName evidence="3">Phosphopantothenoylcysteine decarboxylase</fullName>
            <shortName evidence="3">PPC decarboxylase</shortName>
            <shortName evidence="3">PPC-DC</shortName>
            <ecNumber evidence="3">4.1.1.36</ecNumber>
        </recommendedName>
        <alternativeName>
            <fullName evidence="3">CoaC</fullName>
        </alternativeName>
    </domain>
    <domain>
        <recommendedName>
            <fullName evidence="3">Phosphopantothenate--cysteine ligase</fullName>
            <ecNumber evidence="3">6.3.2.5</ecNumber>
        </recommendedName>
        <alternativeName>
            <fullName evidence="3">CoaB</fullName>
        </alternativeName>
        <alternativeName>
            <fullName evidence="3">Phosphopantothenoylcysteine synthetase</fullName>
            <shortName evidence="3">PPC synthetase</shortName>
            <shortName evidence="3">PPC-S</shortName>
        </alternativeName>
    </domain>
</protein>
<keyword evidence="2 3" id="KW-0456">Lyase</keyword>
<feature type="binding site" evidence="3">
    <location>
        <position position="336"/>
    </location>
    <ligand>
        <name>CTP</name>
        <dbReference type="ChEBI" id="CHEBI:37563"/>
    </ligand>
</feature>
<evidence type="ECO:0000259" key="6">
    <source>
        <dbReference type="Pfam" id="PF04127"/>
    </source>
</evidence>
<evidence type="ECO:0000313" key="7">
    <source>
        <dbReference type="EMBL" id="NYV27463.1"/>
    </source>
</evidence>
<evidence type="ECO:0000256" key="4">
    <source>
        <dbReference type="RuleBase" id="RU364078"/>
    </source>
</evidence>
<dbReference type="Pfam" id="PF04127">
    <property type="entry name" value="DFP"/>
    <property type="match status" value="1"/>
</dbReference>
<comment type="cofactor">
    <cofactor evidence="3">
        <name>Mg(2+)</name>
        <dbReference type="ChEBI" id="CHEBI:18420"/>
    </cofactor>
</comment>
<dbReference type="PANTHER" id="PTHR14359">
    <property type="entry name" value="HOMO-OLIGOMERIC FLAVIN CONTAINING CYS DECARBOXYLASE FAMILY"/>
    <property type="match status" value="1"/>
</dbReference>
<keyword evidence="1 3" id="KW-0210">Decarboxylase</keyword>